<evidence type="ECO:0000256" key="7">
    <source>
        <dbReference type="ARBA" id="ARBA00023277"/>
    </source>
</evidence>
<keyword evidence="7 13" id="KW-0119">Carbohydrate metabolism</keyword>
<dbReference type="EMBL" id="JAAGWE010000013">
    <property type="protein sequence ID" value="NEM06086.1"/>
    <property type="molecule type" value="Genomic_DNA"/>
</dbReference>
<keyword evidence="9 13" id="KW-0624">Polysaccharide degradation</keyword>
<evidence type="ECO:0000256" key="4">
    <source>
        <dbReference type="ARBA" id="ARBA00022723"/>
    </source>
</evidence>
<keyword evidence="5 14" id="KW-0732">Signal</keyword>
<evidence type="ECO:0000256" key="13">
    <source>
        <dbReference type="RuleBase" id="RU000509"/>
    </source>
</evidence>
<feature type="binding site" evidence="11">
    <location>
        <position position="348"/>
    </location>
    <ligand>
        <name>substrate</name>
    </ligand>
</feature>
<keyword evidence="12" id="KW-0106">Calcium</keyword>
<feature type="binding site" evidence="11">
    <location>
        <position position="478"/>
    </location>
    <ligand>
        <name>substrate</name>
    </ligand>
</feature>
<dbReference type="SUPFAM" id="SSF51445">
    <property type="entry name" value="(Trans)glycosidases"/>
    <property type="match status" value="1"/>
</dbReference>
<comment type="cofactor">
    <cofactor evidence="12">
        <name>Ca(2+)</name>
        <dbReference type="ChEBI" id="CHEBI:29108"/>
    </cofactor>
    <text evidence="12">Binds 1 Ca(2+) ion per subunit.</text>
</comment>
<feature type="binding site" evidence="11">
    <location>
        <position position="95"/>
    </location>
    <ligand>
        <name>substrate</name>
    </ligand>
</feature>
<evidence type="ECO:0000256" key="10">
    <source>
        <dbReference type="PIRSR" id="PIRSR600125-1"/>
    </source>
</evidence>
<evidence type="ECO:0000256" key="5">
    <source>
        <dbReference type="ARBA" id="ARBA00022729"/>
    </source>
</evidence>
<keyword evidence="6 13" id="KW-0378">Hydrolase</keyword>
<feature type="binding site" evidence="11">
    <location>
        <position position="353"/>
    </location>
    <ligand>
        <name>substrate</name>
    </ligand>
</feature>
<evidence type="ECO:0000256" key="3">
    <source>
        <dbReference type="ARBA" id="ARBA00012594"/>
    </source>
</evidence>
<protein>
    <recommendedName>
        <fullName evidence="3 13">Beta-amylase</fullName>
        <ecNumber evidence="3 13">3.2.1.2</ecNumber>
    </recommendedName>
</protein>
<evidence type="ECO:0000256" key="2">
    <source>
        <dbReference type="ARBA" id="ARBA00005652"/>
    </source>
</evidence>
<dbReference type="InterPro" id="IPR000125">
    <property type="entry name" value="Glyco_hydro_14A_bac"/>
</dbReference>
<feature type="binding site" evidence="12">
    <location>
        <position position="197"/>
    </location>
    <ligand>
        <name>Ca(2+)</name>
        <dbReference type="ChEBI" id="CHEBI:29108"/>
    </ligand>
</feature>
<feature type="active site" description="Proton acceptor" evidence="10">
    <location>
        <position position="446"/>
    </location>
</feature>
<dbReference type="PANTHER" id="PTHR31352">
    <property type="entry name" value="BETA-AMYLASE 1, CHLOROPLASTIC"/>
    <property type="match status" value="1"/>
</dbReference>
<dbReference type="Gene3D" id="3.20.20.80">
    <property type="entry name" value="Glycosidases"/>
    <property type="match status" value="1"/>
</dbReference>
<comment type="catalytic activity">
    <reaction evidence="1 13">
        <text>Hydrolysis of (1-&gt;4)-alpha-D-glucosidic linkages in polysaccharides so as to remove successive maltose units from the non-reducing ends of the chains.</text>
        <dbReference type="EC" id="3.2.1.2"/>
    </reaction>
</comment>
<name>A0A6P0GFS1_9ACTN</name>
<feature type="signal peptide" evidence="14">
    <location>
        <begin position="1"/>
        <end position="42"/>
    </location>
</feature>
<dbReference type="Proteomes" id="UP000471126">
    <property type="component" value="Unassembled WGS sequence"/>
</dbReference>
<dbReference type="PRINTS" id="PR00750">
    <property type="entry name" value="BETAAMYLASE"/>
</dbReference>
<dbReference type="Pfam" id="PF01373">
    <property type="entry name" value="Glyco_hydro_14"/>
    <property type="match status" value="1"/>
</dbReference>
<evidence type="ECO:0000313" key="15">
    <source>
        <dbReference type="EMBL" id="NEM06086.1"/>
    </source>
</evidence>
<dbReference type="GO" id="GO:0016161">
    <property type="term" value="F:beta-amylase activity"/>
    <property type="evidence" value="ECO:0007669"/>
    <property type="project" value="UniProtKB-EC"/>
</dbReference>
<dbReference type="InterPro" id="IPR001554">
    <property type="entry name" value="Glyco_hydro_14"/>
</dbReference>
<feature type="binding site" evidence="11">
    <location>
        <position position="143"/>
    </location>
    <ligand>
        <name>substrate</name>
    </ligand>
</feature>
<keyword evidence="4 12" id="KW-0479">Metal-binding</keyword>
<organism evidence="15 16">
    <name type="scientific">Geodermatophilus normandii</name>
    <dbReference type="NCBI Taxonomy" id="1137989"/>
    <lineage>
        <taxon>Bacteria</taxon>
        <taxon>Bacillati</taxon>
        <taxon>Actinomycetota</taxon>
        <taxon>Actinomycetes</taxon>
        <taxon>Geodermatophilales</taxon>
        <taxon>Geodermatophilaceae</taxon>
        <taxon>Geodermatophilus</taxon>
    </lineage>
</organism>
<dbReference type="GO" id="GO:0000272">
    <property type="term" value="P:polysaccharide catabolic process"/>
    <property type="evidence" value="ECO:0007669"/>
    <property type="project" value="UniProtKB-KW"/>
</dbReference>
<dbReference type="AlphaFoldDB" id="A0A6P0GFS1"/>
<feature type="active site" description="Proton donor" evidence="10">
    <location>
        <position position="229"/>
    </location>
</feature>
<dbReference type="GO" id="GO:0046872">
    <property type="term" value="F:metal ion binding"/>
    <property type="evidence" value="ECO:0007669"/>
    <property type="project" value="UniProtKB-KW"/>
</dbReference>
<feature type="binding site" evidence="11">
    <location>
        <position position="409"/>
    </location>
    <ligand>
        <name>substrate</name>
    </ligand>
</feature>
<evidence type="ECO:0000256" key="8">
    <source>
        <dbReference type="ARBA" id="ARBA00023295"/>
    </source>
</evidence>
<dbReference type="PRINTS" id="PR00841">
    <property type="entry name" value="GLHYDLASE14A"/>
</dbReference>
<feature type="chain" id="PRO_5027060951" description="Beta-amylase" evidence="14">
    <location>
        <begin position="43"/>
        <end position="502"/>
    </location>
</feature>
<gene>
    <name evidence="15" type="ORF">GCU54_08650</name>
</gene>
<evidence type="ECO:0000256" key="11">
    <source>
        <dbReference type="PIRSR" id="PIRSR600125-2"/>
    </source>
</evidence>
<evidence type="ECO:0000256" key="6">
    <source>
        <dbReference type="ARBA" id="ARBA00022801"/>
    </source>
</evidence>
<feature type="binding site" evidence="12">
    <location>
        <position position="106"/>
    </location>
    <ligand>
        <name>Ca(2+)</name>
        <dbReference type="ChEBI" id="CHEBI:29108"/>
    </ligand>
</feature>
<proteinExistence type="inferred from homology"/>
<feature type="binding site" evidence="12">
    <location>
        <position position="102"/>
    </location>
    <ligand>
        <name>Ca(2+)</name>
        <dbReference type="ChEBI" id="CHEBI:29108"/>
    </ligand>
</feature>
<evidence type="ECO:0000256" key="14">
    <source>
        <dbReference type="SAM" id="SignalP"/>
    </source>
</evidence>
<accession>A0A6P0GFS1</accession>
<dbReference type="PANTHER" id="PTHR31352:SF1">
    <property type="entry name" value="BETA-AMYLASE 3, CHLOROPLASTIC"/>
    <property type="match status" value="1"/>
</dbReference>
<dbReference type="EC" id="3.2.1.2" evidence="3 13"/>
<evidence type="ECO:0000313" key="16">
    <source>
        <dbReference type="Proteomes" id="UP000471126"/>
    </source>
</evidence>
<evidence type="ECO:0000256" key="12">
    <source>
        <dbReference type="PIRSR" id="PIRSR600125-3"/>
    </source>
</evidence>
<comment type="similarity">
    <text evidence="2 13">Belongs to the glycosyl hydrolase 14 family.</text>
</comment>
<reference evidence="15 16" key="1">
    <citation type="submission" date="2019-12" db="EMBL/GenBank/DDBJ databases">
        <title>WGS of CPCC 203550 I12A-02606.</title>
        <authorList>
            <person name="Jiang Z."/>
        </authorList>
    </citation>
    <scope>NUCLEOTIDE SEQUENCE [LARGE SCALE GENOMIC DNA]</scope>
    <source>
        <strain evidence="15 16">I12A-02606</strain>
    </source>
</reference>
<comment type="caution">
    <text evidence="15">The sequence shown here is derived from an EMBL/GenBank/DDBJ whole genome shotgun (WGS) entry which is preliminary data.</text>
</comment>
<sequence length="502" mass="54803">MPTRASPGKRSDGCAPCPGVRHATVTLAVLSLLLAGAGTAQATPADGPVPPGPVALDDPDFTANVMAPLKVTDWAAFEADLETVAAYGVDAVSVDVWWGDVEGAADNQFDWSYYDRVFDVITSKGLELAPILSFHQAGGNVGDDYTSLLPSWLWTKYADRTYRGVEIGPTGLQHQSEQGNHSPESVQGWADRLVMNEYRDFTRAFERQYGDVYADGVVEVNVSLGPSGELRYPSYNQHDEGTGYPTRGALQSYSPLAVRDFQREVLHRYGSLEAVNRAWGTDLGSVDQIGPPADAEAFFTSRAYVDTQYGRDFVDWYNGSLVDHGERVLRTVIRALGRDFPEADIGYKVPGIHWQMTHPVHPRATEVTTGLIQTSIDLDSWATGHGYQRIVELANRFDGGPREVVMHFTALEMDDQPGPEAYSLAQTLVQWIGDYAFRAGVGLKGENALAGGVGSDEGWDNINEAFETWGYLGLTVLRIGDVSSGTGARRYAEFIATYSPDI</sequence>
<feature type="binding site" evidence="11">
    <location>
        <position position="135"/>
    </location>
    <ligand>
        <name>substrate</name>
    </ligand>
</feature>
<dbReference type="PROSITE" id="PS00679">
    <property type="entry name" value="BETA_AMYLASE_2"/>
    <property type="match status" value="1"/>
</dbReference>
<evidence type="ECO:0000256" key="9">
    <source>
        <dbReference type="ARBA" id="ARBA00023326"/>
    </source>
</evidence>
<dbReference type="InterPro" id="IPR018238">
    <property type="entry name" value="Glyco_hydro_14_CS"/>
</dbReference>
<feature type="binding site" evidence="11">
    <location>
        <begin position="447"/>
        <end position="448"/>
    </location>
    <ligand>
        <name>substrate</name>
    </ligand>
</feature>
<dbReference type="InterPro" id="IPR017853">
    <property type="entry name" value="GH"/>
</dbReference>
<evidence type="ECO:0000256" key="1">
    <source>
        <dbReference type="ARBA" id="ARBA00000546"/>
    </source>
</evidence>
<keyword evidence="8 13" id="KW-0326">Glycosidase</keyword>